<sequence>MHDRSRSRGREVYQSSGRGGAGNIRQASVSREARPQRGPEDVSISRGREPLPAMTQSFSTGRGGAGNIRSPSRDQFDGMVYSAPQAPIERTMTIAEEEFIREHVAASQDIPFSSGRGGAGNIQHTRSRSRSRSRGPPIVPPISPSIAAPPQALIIYAPGMRGSFRNRSHAQKHPYQGSKSPPEPHQNRPGTALQTLSEACRKPYYLLKNLMRQGENTYERRIHSSSRQGIAVGAS</sequence>
<evidence type="ECO:0000256" key="1">
    <source>
        <dbReference type="SAM" id="MobiDB-lite"/>
    </source>
</evidence>
<feature type="region of interest" description="Disordered" evidence="1">
    <location>
        <begin position="1"/>
        <end position="75"/>
    </location>
</feature>
<gene>
    <name evidence="2" type="ORF">LshimejAT787_1105640</name>
</gene>
<feature type="compositionally biased region" description="Basic and acidic residues" evidence="1">
    <location>
        <begin position="31"/>
        <end position="40"/>
    </location>
</feature>
<name>A0A9P3UPB1_LYOSH</name>
<proteinExistence type="predicted"/>
<evidence type="ECO:0000313" key="3">
    <source>
        <dbReference type="Proteomes" id="UP001063166"/>
    </source>
</evidence>
<dbReference type="Pfam" id="PF12223">
    <property type="entry name" value="DUF3602"/>
    <property type="match status" value="2"/>
</dbReference>
<dbReference type="InterPro" id="IPR053203">
    <property type="entry name" value="Cisplatin_resist-associated"/>
</dbReference>
<feature type="region of interest" description="Disordered" evidence="1">
    <location>
        <begin position="110"/>
        <end position="146"/>
    </location>
</feature>
<accession>A0A9P3UPB1</accession>
<dbReference type="Proteomes" id="UP001063166">
    <property type="component" value="Unassembled WGS sequence"/>
</dbReference>
<keyword evidence="3" id="KW-1185">Reference proteome</keyword>
<protein>
    <submittedName>
        <fullName evidence="2">Uncharacterized protein</fullName>
    </submittedName>
</protein>
<dbReference type="PANTHER" id="PTHR34693">
    <property type="entry name" value="PROTEIN PAR32"/>
    <property type="match status" value="1"/>
</dbReference>
<dbReference type="EMBL" id="BRPK01000011">
    <property type="protein sequence ID" value="GLB42549.1"/>
    <property type="molecule type" value="Genomic_DNA"/>
</dbReference>
<dbReference type="InterPro" id="IPR022024">
    <property type="entry name" value="DUF3602"/>
</dbReference>
<organism evidence="2 3">
    <name type="scientific">Lyophyllum shimeji</name>
    <name type="common">Hon-shimeji</name>
    <name type="synonym">Tricholoma shimeji</name>
    <dbReference type="NCBI Taxonomy" id="47721"/>
    <lineage>
        <taxon>Eukaryota</taxon>
        <taxon>Fungi</taxon>
        <taxon>Dikarya</taxon>
        <taxon>Basidiomycota</taxon>
        <taxon>Agaricomycotina</taxon>
        <taxon>Agaricomycetes</taxon>
        <taxon>Agaricomycetidae</taxon>
        <taxon>Agaricales</taxon>
        <taxon>Tricholomatineae</taxon>
        <taxon>Lyophyllaceae</taxon>
        <taxon>Lyophyllum</taxon>
    </lineage>
</organism>
<dbReference type="PANTHER" id="PTHR34693:SF1">
    <property type="entry name" value="PROTEIN PAR32"/>
    <property type="match status" value="1"/>
</dbReference>
<feature type="region of interest" description="Disordered" evidence="1">
    <location>
        <begin position="164"/>
        <end position="195"/>
    </location>
</feature>
<comment type="caution">
    <text evidence="2">The sequence shown here is derived from an EMBL/GenBank/DDBJ whole genome shotgun (WGS) entry which is preliminary data.</text>
</comment>
<dbReference type="AlphaFoldDB" id="A0A9P3UPB1"/>
<reference evidence="2" key="1">
    <citation type="submission" date="2022-07" db="EMBL/GenBank/DDBJ databases">
        <title>The genome of Lyophyllum shimeji provides insight into the initial evolution of ectomycorrhizal fungal genome.</title>
        <authorList>
            <person name="Kobayashi Y."/>
            <person name="Shibata T."/>
            <person name="Hirakawa H."/>
            <person name="Shigenobu S."/>
            <person name="Nishiyama T."/>
            <person name="Yamada A."/>
            <person name="Hasebe M."/>
            <person name="Kawaguchi M."/>
        </authorList>
    </citation>
    <scope>NUCLEOTIDE SEQUENCE</scope>
    <source>
        <strain evidence="2">AT787</strain>
    </source>
</reference>
<dbReference type="OrthoDB" id="2537432at2759"/>
<feature type="compositionally biased region" description="Basic and acidic residues" evidence="1">
    <location>
        <begin position="1"/>
        <end position="11"/>
    </location>
</feature>
<evidence type="ECO:0000313" key="2">
    <source>
        <dbReference type="EMBL" id="GLB42549.1"/>
    </source>
</evidence>